<dbReference type="GO" id="GO:0046820">
    <property type="term" value="F:4-amino-4-deoxychorismate synthase activity"/>
    <property type="evidence" value="ECO:0007669"/>
    <property type="project" value="UniProtKB-EC"/>
</dbReference>
<dbReference type="Gene3D" id="3.40.50.880">
    <property type="match status" value="1"/>
</dbReference>
<dbReference type="PRINTS" id="PR00099">
    <property type="entry name" value="CPSGATASE"/>
</dbReference>
<evidence type="ECO:0000313" key="9">
    <source>
        <dbReference type="Proteomes" id="UP001597168"/>
    </source>
</evidence>
<dbReference type="PRINTS" id="PR00097">
    <property type="entry name" value="ANTSNTHASEII"/>
</dbReference>
<dbReference type="PANTHER" id="PTHR11236:SF18">
    <property type="entry name" value="AMINODEOXYCHORISMATE SYNTHASE"/>
    <property type="match status" value="1"/>
</dbReference>
<organism evidence="8 9">
    <name type="scientific">Saccharothrix hoggarensis</name>
    <dbReference type="NCBI Taxonomy" id="913853"/>
    <lineage>
        <taxon>Bacteria</taxon>
        <taxon>Bacillati</taxon>
        <taxon>Actinomycetota</taxon>
        <taxon>Actinomycetes</taxon>
        <taxon>Pseudonocardiales</taxon>
        <taxon>Pseudonocardiaceae</taxon>
        <taxon>Saccharothrix</taxon>
    </lineage>
</organism>
<evidence type="ECO:0000259" key="5">
    <source>
        <dbReference type="Pfam" id="PF00117"/>
    </source>
</evidence>
<dbReference type="InterPro" id="IPR005802">
    <property type="entry name" value="ADC_synth_comp_1"/>
</dbReference>
<evidence type="ECO:0000256" key="3">
    <source>
        <dbReference type="ARBA" id="ARBA00022679"/>
    </source>
</evidence>
<name>A0ABW3QSF5_9PSEU</name>
<dbReference type="SUPFAM" id="SSF56322">
    <property type="entry name" value="ADC synthase"/>
    <property type="match status" value="1"/>
</dbReference>
<feature type="domain" description="Chorismate-utilising enzyme C-terminal" evidence="6">
    <location>
        <begin position="402"/>
        <end position="656"/>
    </location>
</feature>
<dbReference type="InterPro" id="IPR015890">
    <property type="entry name" value="Chorismate_C"/>
</dbReference>
<sequence length="675" mass="72675">MRTLLIDNHDSFTFNLFQYLAEVNGREPVVITHDDPRFRLSDLRRFDNVVISPGPGRPQRDADFGLCRAVVDHADIPLLGVCLGHQGLCLAHGASVGLVTPRHGVVDLVRHTGADLFAGLPSPLPVVRYHSLAVSDLPAELEPIAWASDDVLMGVRHRSRPAWGVQFHPESVCTSHGHQLLANFRDLTAGVAPPTPPFAPLPPPVALPDRPAAREVLVRRVDVHPPPEAVHAALYGASRDAFWLDSSLTGERGRFSVMGDAGGPLARVATYDVWTGEVTVDGVAHPGPFFDWLEADLAAWRVAPPDVPFDFALGWVGYLGYELKAECGGAAAHRSEQPDAAFVFADRALVFDHDSRCVYLLALSDEDGWLGRTAEFLRDFTAVPAAAPVPARADSVQSRHSRAHYLKLVAACQEAITAGETYEVCLTNTVTWRGSVDPWDAYRFLRAESPAPFGALLRFGALSVLSTSPERFIRVDRRGVVESEPIKGTRPRGATAAEDEALRTALATSAKDRAENLMIVDLVRNDLGHCAEVGSVEVPRIFAVESYATVHQLVSTVRARLRSGSSAVAVVRAAFPGGSMTGAPKIRTMQIIDGLEAGPRGVYSGALGYFSLSGTADFSIVIRTLVVDRDKVSFGVGGAVIALSDPEEEFEETAVKATALLRLLGAEFPGRAGMP</sequence>
<dbReference type="RefSeq" id="WP_380723164.1">
    <property type="nucleotide sequence ID" value="NZ_JBHTLK010000045.1"/>
</dbReference>
<dbReference type="CDD" id="cd01743">
    <property type="entry name" value="GATase1_Anthranilate_Synthase"/>
    <property type="match status" value="1"/>
</dbReference>
<reference evidence="9" key="1">
    <citation type="journal article" date="2019" name="Int. J. Syst. Evol. Microbiol.">
        <title>The Global Catalogue of Microorganisms (GCM) 10K type strain sequencing project: providing services to taxonomists for standard genome sequencing and annotation.</title>
        <authorList>
            <consortium name="The Broad Institute Genomics Platform"/>
            <consortium name="The Broad Institute Genome Sequencing Center for Infectious Disease"/>
            <person name="Wu L."/>
            <person name="Ma J."/>
        </authorList>
    </citation>
    <scope>NUCLEOTIDE SEQUENCE [LARGE SCALE GENOMIC DNA]</scope>
    <source>
        <strain evidence="9">CCUG 60214</strain>
    </source>
</reference>
<dbReference type="InterPro" id="IPR005801">
    <property type="entry name" value="ADC_synthase"/>
</dbReference>
<protein>
    <recommendedName>
        <fullName evidence="2">aminodeoxychorismate synthase</fullName>
        <ecNumber evidence="2">2.6.1.85</ecNumber>
    </recommendedName>
</protein>
<dbReference type="Pfam" id="PF00117">
    <property type="entry name" value="GATase"/>
    <property type="match status" value="1"/>
</dbReference>
<keyword evidence="3 8" id="KW-0808">Transferase</keyword>
<dbReference type="NCBIfam" id="TIGR00566">
    <property type="entry name" value="trpG_papA"/>
    <property type="match status" value="1"/>
</dbReference>
<comment type="caution">
    <text evidence="8">The sequence shown here is derived from an EMBL/GenBank/DDBJ whole genome shotgun (WGS) entry which is preliminary data.</text>
</comment>
<proteinExistence type="inferred from homology"/>
<feature type="domain" description="Anthranilate synthase component I N-terminal" evidence="7">
    <location>
        <begin position="227"/>
        <end position="360"/>
    </location>
</feature>
<dbReference type="PANTHER" id="PTHR11236">
    <property type="entry name" value="AMINOBENZOATE/ANTHRANILATE SYNTHASE"/>
    <property type="match status" value="1"/>
</dbReference>
<gene>
    <name evidence="8" type="primary">pabB</name>
    <name evidence="8" type="ORF">ACFQ3T_11540</name>
</gene>
<dbReference type="InterPro" id="IPR006805">
    <property type="entry name" value="Anth_synth_I_N"/>
</dbReference>
<dbReference type="InterPro" id="IPR019999">
    <property type="entry name" value="Anth_synth_I-like"/>
</dbReference>
<dbReference type="InterPro" id="IPR006221">
    <property type="entry name" value="TrpG/PapA_dom"/>
</dbReference>
<dbReference type="Pfam" id="PF04715">
    <property type="entry name" value="Anth_synt_I_N"/>
    <property type="match status" value="1"/>
</dbReference>
<keyword evidence="9" id="KW-1185">Reference proteome</keyword>
<comment type="similarity">
    <text evidence="1">In the C-terminal section; belongs to the anthranilate synthase component I family.</text>
</comment>
<evidence type="ECO:0000259" key="7">
    <source>
        <dbReference type="Pfam" id="PF04715"/>
    </source>
</evidence>
<accession>A0ABW3QSF5</accession>
<feature type="domain" description="Glutamine amidotransferase" evidence="5">
    <location>
        <begin position="4"/>
        <end position="184"/>
    </location>
</feature>
<dbReference type="NCBIfam" id="TIGR00553">
    <property type="entry name" value="pabB"/>
    <property type="match status" value="1"/>
</dbReference>
<dbReference type="SUPFAM" id="SSF52317">
    <property type="entry name" value="Class I glutamine amidotransferase-like"/>
    <property type="match status" value="1"/>
</dbReference>
<dbReference type="Pfam" id="PF00425">
    <property type="entry name" value="Chorismate_bind"/>
    <property type="match status" value="1"/>
</dbReference>
<dbReference type="Gene3D" id="3.60.120.10">
    <property type="entry name" value="Anthranilate synthase"/>
    <property type="match status" value="1"/>
</dbReference>
<dbReference type="PRINTS" id="PR00096">
    <property type="entry name" value="GATASE"/>
</dbReference>
<dbReference type="PROSITE" id="PS51273">
    <property type="entry name" value="GATASE_TYPE_1"/>
    <property type="match status" value="1"/>
</dbReference>
<evidence type="ECO:0000256" key="1">
    <source>
        <dbReference type="ARBA" id="ARBA00005970"/>
    </source>
</evidence>
<dbReference type="Proteomes" id="UP001597168">
    <property type="component" value="Unassembled WGS sequence"/>
</dbReference>
<dbReference type="EMBL" id="JBHTLK010000045">
    <property type="protein sequence ID" value="MFD1147760.1"/>
    <property type="molecule type" value="Genomic_DNA"/>
</dbReference>
<evidence type="ECO:0000256" key="4">
    <source>
        <dbReference type="ARBA" id="ARBA00022962"/>
    </source>
</evidence>
<keyword evidence="8" id="KW-0032">Aminotransferase</keyword>
<keyword evidence="4" id="KW-0315">Glutamine amidotransferase</keyword>
<dbReference type="InterPro" id="IPR029062">
    <property type="entry name" value="Class_I_gatase-like"/>
</dbReference>
<evidence type="ECO:0000259" key="6">
    <source>
        <dbReference type="Pfam" id="PF00425"/>
    </source>
</evidence>
<dbReference type="EC" id="2.6.1.85" evidence="2"/>
<dbReference type="InterPro" id="IPR017926">
    <property type="entry name" value="GATASE"/>
</dbReference>
<evidence type="ECO:0000256" key="2">
    <source>
        <dbReference type="ARBA" id="ARBA00013139"/>
    </source>
</evidence>
<evidence type="ECO:0000313" key="8">
    <source>
        <dbReference type="EMBL" id="MFD1147760.1"/>
    </source>
</evidence>